<evidence type="ECO:0000256" key="9">
    <source>
        <dbReference type="HAMAP-Rule" id="MF_01852"/>
    </source>
</evidence>
<dbReference type="EMBL" id="DRKP01000184">
    <property type="protein sequence ID" value="HEB97611.1"/>
    <property type="molecule type" value="Genomic_DNA"/>
</dbReference>
<dbReference type="GO" id="GO:0061710">
    <property type="term" value="F:L-threonylcarbamoyladenylate synthase"/>
    <property type="evidence" value="ECO:0007669"/>
    <property type="project" value="UniProtKB-EC"/>
</dbReference>
<dbReference type="PROSITE" id="PS51163">
    <property type="entry name" value="YRDC"/>
    <property type="match status" value="1"/>
</dbReference>
<evidence type="ECO:0000313" key="12">
    <source>
        <dbReference type="Proteomes" id="UP000886251"/>
    </source>
</evidence>
<comment type="subcellular location">
    <subcellularLocation>
        <location evidence="1 9">Cytoplasm</location>
    </subcellularLocation>
</comment>
<gene>
    <name evidence="9" type="primary">tsaC</name>
    <name evidence="11" type="ORF">ENI96_14410</name>
</gene>
<sequence length="189" mass="20495">MTAGDLRRWGLPRAIRCLERGELIAYPTEAVYGLGCDPLDRQAVARLLALKRRPVSKGLILIAADFRQLAPYIRPLPPQRMAPVLASWPGPHTWLLPASPAVPEWLRGAHSTLAVRVTAHPLAAALCRAWGGPLVSTSANRAGQPPATCALRVRCLFHPHLCCVLPGPTGGLERPTPIRDGRSGRQVRI</sequence>
<dbReference type="InterPro" id="IPR050156">
    <property type="entry name" value="TC-AMP_synthase_SUA5"/>
</dbReference>
<keyword evidence="4 9" id="KW-0819">tRNA processing</keyword>
<dbReference type="InterPro" id="IPR017945">
    <property type="entry name" value="DHBP_synth_RibB-like_a/b_dom"/>
</dbReference>
<comment type="caution">
    <text evidence="11">The sequence shown here is derived from an EMBL/GenBank/DDBJ whole genome shotgun (WGS) entry which is preliminary data.</text>
</comment>
<dbReference type="SUPFAM" id="SSF55821">
    <property type="entry name" value="YrdC/RibB"/>
    <property type="match status" value="1"/>
</dbReference>
<comment type="catalytic activity">
    <reaction evidence="8 9">
        <text>L-threonine + hydrogencarbonate + ATP = L-threonylcarbamoyladenylate + diphosphate + H2O</text>
        <dbReference type="Rhea" id="RHEA:36407"/>
        <dbReference type="ChEBI" id="CHEBI:15377"/>
        <dbReference type="ChEBI" id="CHEBI:17544"/>
        <dbReference type="ChEBI" id="CHEBI:30616"/>
        <dbReference type="ChEBI" id="CHEBI:33019"/>
        <dbReference type="ChEBI" id="CHEBI:57926"/>
        <dbReference type="ChEBI" id="CHEBI:73682"/>
        <dbReference type="EC" id="2.7.7.87"/>
    </reaction>
</comment>
<dbReference type="GO" id="GO:0005524">
    <property type="term" value="F:ATP binding"/>
    <property type="evidence" value="ECO:0007669"/>
    <property type="project" value="UniProtKB-UniRule"/>
</dbReference>
<dbReference type="GO" id="GO:0006450">
    <property type="term" value="P:regulation of translational fidelity"/>
    <property type="evidence" value="ECO:0007669"/>
    <property type="project" value="TreeGrafter"/>
</dbReference>
<feature type="domain" description="YrdC-like" evidence="10">
    <location>
        <begin position="8"/>
        <end position="189"/>
    </location>
</feature>
<comment type="similarity">
    <text evidence="9">Belongs to the SUA5 family. TsaC subfamily.</text>
</comment>
<evidence type="ECO:0000256" key="5">
    <source>
        <dbReference type="ARBA" id="ARBA00022695"/>
    </source>
</evidence>
<dbReference type="PANTHER" id="PTHR17490">
    <property type="entry name" value="SUA5"/>
    <property type="match status" value="1"/>
</dbReference>
<dbReference type="AlphaFoldDB" id="A0A831W8J2"/>
<dbReference type="GO" id="GO:0000049">
    <property type="term" value="F:tRNA binding"/>
    <property type="evidence" value="ECO:0007669"/>
    <property type="project" value="TreeGrafter"/>
</dbReference>
<comment type="function">
    <text evidence="9">Required for the formation of a threonylcarbamoyl group on adenosine at position 37 (t(6)A37) in tRNAs that read codons beginning with adenine. Catalyzes the conversion of L-threonine, HCO(3)(-)/CO(2) and ATP to give threonylcarbamoyl-AMP (TC-AMP) as the acyladenylate intermediate, with the release of diphosphate.</text>
</comment>
<dbReference type="GO" id="GO:0003725">
    <property type="term" value="F:double-stranded RNA binding"/>
    <property type="evidence" value="ECO:0007669"/>
    <property type="project" value="InterPro"/>
</dbReference>
<organism evidence="11 12">
    <name type="scientific">Sedimenticola thiotaurini</name>
    <dbReference type="NCBI Taxonomy" id="1543721"/>
    <lineage>
        <taxon>Bacteria</taxon>
        <taxon>Pseudomonadati</taxon>
        <taxon>Pseudomonadota</taxon>
        <taxon>Gammaproteobacteria</taxon>
        <taxon>Chromatiales</taxon>
        <taxon>Sedimenticolaceae</taxon>
        <taxon>Sedimenticola</taxon>
    </lineage>
</organism>
<evidence type="ECO:0000313" key="11">
    <source>
        <dbReference type="EMBL" id="HEB97611.1"/>
    </source>
</evidence>
<evidence type="ECO:0000256" key="1">
    <source>
        <dbReference type="ARBA" id="ARBA00004496"/>
    </source>
</evidence>
<keyword evidence="3 9" id="KW-0808">Transferase</keyword>
<dbReference type="GO" id="GO:0005737">
    <property type="term" value="C:cytoplasm"/>
    <property type="evidence" value="ECO:0007669"/>
    <property type="project" value="UniProtKB-SubCell"/>
</dbReference>
<dbReference type="PANTHER" id="PTHR17490:SF18">
    <property type="entry name" value="THREONYLCARBAMOYL-AMP SYNTHASE"/>
    <property type="match status" value="1"/>
</dbReference>
<proteinExistence type="inferred from homology"/>
<accession>A0A831W8J2</accession>
<keyword evidence="2 9" id="KW-0963">Cytoplasm</keyword>
<evidence type="ECO:0000256" key="3">
    <source>
        <dbReference type="ARBA" id="ARBA00022679"/>
    </source>
</evidence>
<dbReference type="EC" id="2.7.7.87" evidence="9"/>
<name>A0A831W8J2_9GAMM</name>
<dbReference type="FunFam" id="3.90.870.10:FF:000004">
    <property type="entry name" value="Threonylcarbamoyl-AMP synthase"/>
    <property type="match status" value="1"/>
</dbReference>
<keyword evidence="6 9" id="KW-0547">Nucleotide-binding</keyword>
<keyword evidence="7 9" id="KW-0067">ATP-binding</keyword>
<evidence type="ECO:0000256" key="6">
    <source>
        <dbReference type="ARBA" id="ARBA00022741"/>
    </source>
</evidence>
<evidence type="ECO:0000256" key="2">
    <source>
        <dbReference type="ARBA" id="ARBA00022490"/>
    </source>
</evidence>
<evidence type="ECO:0000256" key="4">
    <source>
        <dbReference type="ARBA" id="ARBA00022694"/>
    </source>
</evidence>
<dbReference type="Pfam" id="PF01300">
    <property type="entry name" value="Sua5_yciO_yrdC"/>
    <property type="match status" value="1"/>
</dbReference>
<protein>
    <recommendedName>
        <fullName evidence="9">Threonylcarbamoyl-AMP synthase</fullName>
        <shortName evidence="9">TC-AMP synthase</shortName>
        <ecNumber evidence="9">2.7.7.87</ecNumber>
    </recommendedName>
    <alternativeName>
        <fullName evidence="9">L-threonylcarbamoyladenylate synthase</fullName>
    </alternativeName>
    <alternativeName>
        <fullName evidence="9">t(6)A37 threonylcarbamoyladenosine biosynthesis protein TsaC</fullName>
    </alternativeName>
    <alternativeName>
        <fullName evidence="9">tRNA threonylcarbamoyladenosine biosynthesis protein TsaC</fullName>
    </alternativeName>
</protein>
<dbReference type="Proteomes" id="UP000886251">
    <property type="component" value="Unassembled WGS sequence"/>
</dbReference>
<evidence type="ECO:0000256" key="7">
    <source>
        <dbReference type="ARBA" id="ARBA00022840"/>
    </source>
</evidence>
<dbReference type="Gene3D" id="3.90.870.10">
    <property type="entry name" value="DHBP synthase"/>
    <property type="match status" value="1"/>
</dbReference>
<evidence type="ECO:0000256" key="8">
    <source>
        <dbReference type="ARBA" id="ARBA00048366"/>
    </source>
</evidence>
<dbReference type="InterPro" id="IPR023535">
    <property type="entry name" value="TC-AMP_synthase"/>
</dbReference>
<dbReference type="GO" id="GO:0002949">
    <property type="term" value="P:tRNA threonylcarbamoyladenosine modification"/>
    <property type="evidence" value="ECO:0007669"/>
    <property type="project" value="UniProtKB-UniRule"/>
</dbReference>
<reference evidence="11" key="1">
    <citation type="journal article" date="2020" name="mSystems">
        <title>Genome- and Community-Level Interaction Insights into Carbon Utilization and Element Cycling Functions of Hydrothermarchaeota in Hydrothermal Sediment.</title>
        <authorList>
            <person name="Zhou Z."/>
            <person name="Liu Y."/>
            <person name="Xu W."/>
            <person name="Pan J."/>
            <person name="Luo Z.H."/>
            <person name="Li M."/>
        </authorList>
    </citation>
    <scope>NUCLEOTIDE SEQUENCE [LARGE SCALE GENOMIC DNA]</scope>
    <source>
        <strain evidence="11">HyVt-443</strain>
    </source>
</reference>
<dbReference type="HAMAP" id="MF_01852">
    <property type="entry name" value="TsaC"/>
    <property type="match status" value="1"/>
</dbReference>
<dbReference type="InterPro" id="IPR006070">
    <property type="entry name" value="Sua5-like_dom"/>
</dbReference>
<evidence type="ECO:0000259" key="10">
    <source>
        <dbReference type="PROSITE" id="PS51163"/>
    </source>
</evidence>
<keyword evidence="5 9" id="KW-0548">Nucleotidyltransferase</keyword>